<evidence type="ECO:0000259" key="6">
    <source>
        <dbReference type="Pfam" id="PF20684"/>
    </source>
</evidence>
<dbReference type="PANTHER" id="PTHR33048:SF47">
    <property type="entry name" value="INTEGRAL MEMBRANE PROTEIN-RELATED"/>
    <property type="match status" value="1"/>
</dbReference>
<accession>A0A5N6HY67</accession>
<dbReference type="RefSeq" id="XP_031945652.1">
    <property type="nucleotide sequence ID" value="XM_032086299.1"/>
</dbReference>
<evidence type="ECO:0000256" key="1">
    <source>
        <dbReference type="ARBA" id="ARBA00004141"/>
    </source>
</evidence>
<dbReference type="EMBL" id="ML736744">
    <property type="protein sequence ID" value="KAE8408333.1"/>
    <property type="molecule type" value="Genomic_DNA"/>
</dbReference>
<feature type="domain" description="Rhodopsin" evidence="6">
    <location>
        <begin position="41"/>
        <end position="278"/>
    </location>
</feature>
<evidence type="ECO:0000313" key="7">
    <source>
        <dbReference type="EMBL" id="KAE8408333.1"/>
    </source>
</evidence>
<keyword evidence="4" id="KW-0472">Membrane</keyword>
<accession>A0A5N7DQK4</accession>
<reference evidence="7 8" key="1">
    <citation type="submission" date="2019-04" db="EMBL/GenBank/DDBJ databases">
        <authorList>
            <consortium name="DOE Joint Genome Institute"/>
            <person name="Mondo S."/>
            <person name="Kjaerbolling I."/>
            <person name="Vesth T."/>
            <person name="Frisvad J.C."/>
            <person name="Nybo J.L."/>
            <person name="Theobald S."/>
            <person name="Kildgaard S."/>
            <person name="Isbrandt T."/>
            <person name="Kuo A."/>
            <person name="Sato A."/>
            <person name="Lyhne E.K."/>
            <person name="Kogle M.E."/>
            <person name="Wiebenga A."/>
            <person name="Kun R.S."/>
            <person name="Lubbers R.J."/>
            <person name="Makela M.R."/>
            <person name="Barry K."/>
            <person name="Chovatia M."/>
            <person name="Clum A."/>
            <person name="Daum C."/>
            <person name="Haridas S."/>
            <person name="He G."/>
            <person name="LaButti K."/>
            <person name="Lipzen A."/>
            <person name="Riley R."/>
            <person name="Salamov A."/>
            <person name="Simmons B.A."/>
            <person name="Magnuson J.K."/>
            <person name="Henrissat B."/>
            <person name="Mortensen U.H."/>
            <person name="Larsen T.O."/>
            <person name="Devries R.P."/>
            <person name="Grigoriev I.V."/>
            <person name="Machida M."/>
            <person name="Baker S.E."/>
            <person name="Andersen M.R."/>
            <person name="Cantor M.N."/>
            <person name="Hua S.X."/>
        </authorList>
    </citation>
    <scope>NUCLEOTIDE SEQUENCE [LARGE SCALE GENOMIC DNA]</scope>
    <source>
        <strain evidence="7 8">CBS 119388</strain>
    </source>
</reference>
<dbReference type="GO" id="GO:0016020">
    <property type="term" value="C:membrane"/>
    <property type="evidence" value="ECO:0007669"/>
    <property type="project" value="UniProtKB-SubCell"/>
</dbReference>
<gene>
    <name evidence="7" type="ORF">BDV37DRAFT_279276</name>
</gene>
<dbReference type="OrthoDB" id="3529975at2759"/>
<dbReference type="AlphaFoldDB" id="A0A5N6HY67"/>
<evidence type="ECO:0000256" key="2">
    <source>
        <dbReference type="ARBA" id="ARBA00022692"/>
    </source>
</evidence>
<evidence type="ECO:0000256" key="4">
    <source>
        <dbReference type="ARBA" id="ARBA00023136"/>
    </source>
</evidence>
<dbReference type="InterPro" id="IPR049326">
    <property type="entry name" value="Rhodopsin_dom_fungi"/>
</dbReference>
<keyword evidence="8" id="KW-1185">Reference proteome</keyword>
<dbReference type="PANTHER" id="PTHR33048">
    <property type="entry name" value="PTH11-LIKE INTEGRAL MEMBRANE PROTEIN (AFU_ORTHOLOGUE AFUA_5G11245)"/>
    <property type="match status" value="1"/>
</dbReference>
<comment type="subcellular location">
    <subcellularLocation>
        <location evidence="1">Membrane</location>
        <topology evidence="1">Multi-pass membrane protein</topology>
    </subcellularLocation>
</comment>
<evidence type="ECO:0000256" key="3">
    <source>
        <dbReference type="ARBA" id="ARBA00022989"/>
    </source>
</evidence>
<dbReference type="Proteomes" id="UP000325579">
    <property type="component" value="Unassembled WGS sequence"/>
</dbReference>
<protein>
    <recommendedName>
        <fullName evidence="6">Rhodopsin domain-containing protein</fullName>
    </recommendedName>
</protein>
<dbReference type="GeneID" id="43670990"/>
<keyword evidence="3" id="KW-1133">Transmembrane helix</keyword>
<evidence type="ECO:0000256" key="5">
    <source>
        <dbReference type="ARBA" id="ARBA00038359"/>
    </source>
</evidence>
<name>A0A5N6HY67_9EURO</name>
<dbReference type="Pfam" id="PF20684">
    <property type="entry name" value="Fung_rhodopsin"/>
    <property type="match status" value="1"/>
</dbReference>
<proteinExistence type="inferred from homology"/>
<comment type="similarity">
    <text evidence="5">Belongs to the SAT4 family.</text>
</comment>
<keyword evidence="2" id="KW-0812">Transmembrane</keyword>
<organism evidence="7 8">
    <name type="scientific">Aspergillus pseudonomiae</name>
    <dbReference type="NCBI Taxonomy" id="1506151"/>
    <lineage>
        <taxon>Eukaryota</taxon>
        <taxon>Fungi</taxon>
        <taxon>Dikarya</taxon>
        <taxon>Ascomycota</taxon>
        <taxon>Pezizomycotina</taxon>
        <taxon>Eurotiomycetes</taxon>
        <taxon>Eurotiomycetidae</taxon>
        <taxon>Eurotiales</taxon>
        <taxon>Aspergillaceae</taxon>
        <taxon>Aspergillus</taxon>
        <taxon>Aspergillus subgen. Circumdati</taxon>
    </lineage>
</organism>
<dbReference type="InterPro" id="IPR052337">
    <property type="entry name" value="SAT4-like"/>
</dbReference>
<sequence>MSTLSPSEIAYEKAHINQTRQPACYGVVITFYIMAIVMVGLRMAARRLQRTRPSLDDYLSVAGVIFMIPFMSATLGEVANGIGRHSITLTTHESMMQMKWEVVNLYSYTISITTIKLSILALLARIFSTAPRGFHVCIYILTGWMILWAIALIFAYSFQCRPFSSQWDLSNSCRSSLQLQYSASILNAVHDVLIFCLPQRVIWNLHLGTRKRLAVSISFFIGFVATLMALLKIAYIQGAPGTDHKSDLYAIAPALIFNTMEPLLASICSCLPAIPYFFRHVRLDGFYQLSTFFRSLNNSKDSGINNSRSNSQYPRCQGTSTESITELAKRSEEVV</sequence>
<evidence type="ECO:0000313" key="8">
    <source>
        <dbReference type="Proteomes" id="UP000325579"/>
    </source>
</evidence>